<dbReference type="PANTHER" id="PTHR45496">
    <property type="entry name" value="CHAPERONE DNAJ-DOMAIN SUPERFAMILY PROTEIN"/>
    <property type="match status" value="1"/>
</dbReference>
<reference evidence="4" key="2">
    <citation type="submission" date="2021-02" db="EMBL/GenBank/DDBJ databases">
        <authorList>
            <person name="Kimball J.A."/>
            <person name="Haas M.W."/>
            <person name="Macchietto M."/>
            <person name="Kono T."/>
            <person name="Duquette J."/>
            <person name="Shao M."/>
        </authorList>
    </citation>
    <scope>NUCLEOTIDE SEQUENCE</scope>
    <source>
        <tissue evidence="4">Fresh leaf tissue</tissue>
    </source>
</reference>
<keyword evidence="2" id="KW-0732">Signal</keyword>
<dbReference type="AlphaFoldDB" id="A0A8J6BYY1"/>
<evidence type="ECO:0000313" key="4">
    <source>
        <dbReference type="EMBL" id="KAG8094753.1"/>
    </source>
</evidence>
<dbReference type="EMBL" id="JAAALK010000080">
    <property type="protein sequence ID" value="KAG8094753.1"/>
    <property type="molecule type" value="Genomic_DNA"/>
</dbReference>
<sequence length="174" mass="18317">MPILPLHFIFLLLPSSLCPSAAVEADPLLPGVDELLAVADVLLASQTLLPSGHPNPLAILQMPLNSNLADHAAVSRAFRRLVLLLQRRNPHPGADVAFRLVNNAYEMLSDPSRRPPPSAAGANANTTYPGAPSQAAAEGHWTRPCSTSVATPAPWTNGTPASAAPRIFTAEATR</sequence>
<dbReference type="SMART" id="SM00271">
    <property type="entry name" value="DnaJ"/>
    <property type="match status" value="1"/>
</dbReference>
<evidence type="ECO:0000259" key="3">
    <source>
        <dbReference type="PROSITE" id="PS50076"/>
    </source>
</evidence>
<feature type="domain" description="J" evidence="3">
    <location>
        <begin position="55"/>
        <end position="121"/>
    </location>
</feature>
<proteinExistence type="predicted"/>
<dbReference type="OrthoDB" id="711019at2759"/>
<keyword evidence="5" id="KW-1185">Reference proteome</keyword>
<dbReference type="Proteomes" id="UP000729402">
    <property type="component" value="Unassembled WGS sequence"/>
</dbReference>
<evidence type="ECO:0000313" key="5">
    <source>
        <dbReference type="Proteomes" id="UP000729402"/>
    </source>
</evidence>
<dbReference type="InterPro" id="IPR053052">
    <property type="entry name" value="Imprinting_Balance_Reg"/>
</dbReference>
<dbReference type="PROSITE" id="PS50076">
    <property type="entry name" value="DNAJ_2"/>
    <property type="match status" value="1"/>
</dbReference>
<feature type="compositionally biased region" description="Polar residues" evidence="1">
    <location>
        <begin position="144"/>
        <end position="160"/>
    </location>
</feature>
<reference evidence="4" key="1">
    <citation type="journal article" date="2021" name="bioRxiv">
        <title>Whole Genome Assembly and Annotation of Northern Wild Rice, Zizania palustris L., Supports a Whole Genome Duplication in the Zizania Genus.</title>
        <authorList>
            <person name="Haas M."/>
            <person name="Kono T."/>
            <person name="Macchietto M."/>
            <person name="Millas R."/>
            <person name="McGilp L."/>
            <person name="Shao M."/>
            <person name="Duquette J."/>
            <person name="Hirsch C.N."/>
            <person name="Kimball J."/>
        </authorList>
    </citation>
    <scope>NUCLEOTIDE SEQUENCE</scope>
    <source>
        <tissue evidence="4">Fresh leaf tissue</tissue>
    </source>
</reference>
<dbReference type="PANTHER" id="PTHR45496:SF5">
    <property type="entry name" value="DNAJ DOMAIN CONTAINING PROTEIN, EXPRESSED"/>
    <property type="match status" value="1"/>
</dbReference>
<evidence type="ECO:0000256" key="1">
    <source>
        <dbReference type="SAM" id="MobiDB-lite"/>
    </source>
</evidence>
<feature type="region of interest" description="Disordered" evidence="1">
    <location>
        <begin position="109"/>
        <end position="174"/>
    </location>
</feature>
<accession>A0A8J6BYY1</accession>
<organism evidence="4 5">
    <name type="scientific">Zizania palustris</name>
    <name type="common">Northern wild rice</name>
    <dbReference type="NCBI Taxonomy" id="103762"/>
    <lineage>
        <taxon>Eukaryota</taxon>
        <taxon>Viridiplantae</taxon>
        <taxon>Streptophyta</taxon>
        <taxon>Embryophyta</taxon>
        <taxon>Tracheophyta</taxon>
        <taxon>Spermatophyta</taxon>
        <taxon>Magnoliopsida</taxon>
        <taxon>Liliopsida</taxon>
        <taxon>Poales</taxon>
        <taxon>Poaceae</taxon>
        <taxon>BOP clade</taxon>
        <taxon>Oryzoideae</taxon>
        <taxon>Oryzeae</taxon>
        <taxon>Zizaniinae</taxon>
        <taxon>Zizania</taxon>
    </lineage>
</organism>
<dbReference type="Pfam" id="PF00226">
    <property type="entry name" value="DnaJ"/>
    <property type="match status" value="1"/>
</dbReference>
<dbReference type="InterPro" id="IPR001623">
    <property type="entry name" value="DnaJ_domain"/>
</dbReference>
<comment type="caution">
    <text evidence="4">The sequence shown here is derived from an EMBL/GenBank/DDBJ whole genome shotgun (WGS) entry which is preliminary data.</text>
</comment>
<name>A0A8J6BYY1_ZIZPA</name>
<protein>
    <recommendedName>
        <fullName evidence="3">J domain-containing protein</fullName>
    </recommendedName>
</protein>
<feature type="chain" id="PRO_5035186200" description="J domain-containing protein" evidence="2">
    <location>
        <begin position="26"/>
        <end position="174"/>
    </location>
</feature>
<gene>
    <name evidence="4" type="ORF">GUJ93_ZPchr0012g22017</name>
</gene>
<evidence type="ECO:0000256" key="2">
    <source>
        <dbReference type="SAM" id="SignalP"/>
    </source>
</evidence>
<feature type="signal peptide" evidence="2">
    <location>
        <begin position="1"/>
        <end position="25"/>
    </location>
</feature>